<evidence type="ECO:0000313" key="1">
    <source>
        <dbReference type="EMBL" id="EKU11460.1"/>
    </source>
</evidence>
<dbReference type="STRING" id="1244083.CSUNSWCD_2086"/>
<protein>
    <submittedName>
        <fullName evidence="1">Uncharacterized protein</fullName>
    </submittedName>
</protein>
<name>M5IKB8_9BACT</name>
<comment type="caution">
    <text evidence="1">The sequence shown here is derived from an EMBL/GenBank/DDBJ whole genome shotgun (WGS) entry which is preliminary data.</text>
</comment>
<proteinExistence type="predicted"/>
<dbReference type="PATRIC" id="fig|1244083.3.peg.1328"/>
<gene>
    <name evidence="1" type="ORF">CSUNSWCD_2086</name>
</gene>
<dbReference type="EMBL" id="AMZQ01000007">
    <property type="protein sequence ID" value="EKU11460.1"/>
    <property type="molecule type" value="Genomic_DNA"/>
</dbReference>
<accession>M5IKB8</accession>
<organism evidence="1 2">
    <name type="scientific">Campylobacter showae CSUNSWCD</name>
    <dbReference type="NCBI Taxonomy" id="1244083"/>
    <lineage>
        <taxon>Bacteria</taxon>
        <taxon>Pseudomonadati</taxon>
        <taxon>Campylobacterota</taxon>
        <taxon>Epsilonproteobacteria</taxon>
        <taxon>Campylobacterales</taxon>
        <taxon>Campylobacteraceae</taxon>
        <taxon>Campylobacter</taxon>
    </lineage>
</organism>
<dbReference type="Proteomes" id="UP000011939">
    <property type="component" value="Unassembled WGS sequence"/>
</dbReference>
<dbReference type="AlphaFoldDB" id="M5IKB8"/>
<sequence length="41" mass="4966">MRLFLKFEHRTSSNLAQNQAKFNPSGRIIKNKFAKEWAWRD</sequence>
<evidence type="ECO:0000313" key="2">
    <source>
        <dbReference type="Proteomes" id="UP000011939"/>
    </source>
</evidence>
<reference evidence="1 2" key="1">
    <citation type="journal article" date="2013" name="Genome Announc.">
        <title>Genome Sequence of Campylobacter showae UNSWCD, Isolated from a Patient with Crohn's Disease.</title>
        <authorList>
            <person name="Tay A.P."/>
            <person name="Kaakoush N.O."/>
            <person name="Deshpande N.P."/>
            <person name="Chen Z."/>
            <person name="Mitchell H."/>
            <person name="Wilkins M.R."/>
        </authorList>
    </citation>
    <scope>NUCLEOTIDE SEQUENCE [LARGE SCALE GENOMIC DNA]</scope>
    <source>
        <strain evidence="1 2">CSUNSWCD</strain>
    </source>
</reference>